<dbReference type="CDD" id="cd03784">
    <property type="entry name" value="GT1_Gtf-like"/>
    <property type="match status" value="1"/>
</dbReference>
<gene>
    <name evidence="4" type="ORF">WJX81_007555</name>
</gene>
<dbReference type="PANTHER" id="PTHR48050:SF11">
    <property type="entry name" value="GLYCOSYLTRANSFERASE"/>
    <property type="match status" value="1"/>
</dbReference>
<feature type="domain" description="Methyltransferase FkbM" evidence="2">
    <location>
        <begin position="518"/>
        <end position="675"/>
    </location>
</feature>
<dbReference type="Pfam" id="PF05050">
    <property type="entry name" value="Methyltransf_21"/>
    <property type="match status" value="1"/>
</dbReference>
<dbReference type="Gene3D" id="3.40.50.150">
    <property type="entry name" value="Vaccinia Virus protein VP39"/>
    <property type="match status" value="1"/>
</dbReference>
<keyword evidence="5" id="KW-1185">Reference proteome</keyword>
<dbReference type="InterPro" id="IPR050426">
    <property type="entry name" value="Glycosyltransferase_28"/>
</dbReference>
<accession>A0AAW1RMG4</accession>
<feature type="domain" description="Erythromycin biosynthesis protein CIII-like C-terminal" evidence="3">
    <location>
        <begin position="320"/>
        <end position="415"/>
    </location>
</feature>
<dbReference type="EMBL" id="JALJOU010000029">
    <property type="protein sequence ID" value="KAK9835230.1"/>
    <property type="molecule type" value="Genomic_DNA"/>
</dbReference>
<comment type="caution">
    <text evidence="4">The sequence shown here is derived from an EMBL/GenBank/DDBJ whole genome shotgun (WGS) entry which is preliminary data.</text>
</comment>
<evidence type="ECO:0000313" key="5">
    <source>
        <dbReference type="Proteomes" id="UP001445335"/>
    </source>
</evidence>
<dbReference type="GO" id="GO:0008194">
    <property type="term" value="F:UDP-glycosyltransferase activity"/>
    <property type="evidence" value="ECO:0007669"/>
    <property type="project" value="InterPro"/>
</dbReference>
<reference evidence="4 5" key="1">
    <citation type="journal article" date="2024" name="Nat. Commun.">
        <title>Phylogenomics reveals the evolutionary origins of lichenization in chlorophyte algae.</title>
        <authorList>
            <person name="Puginier C."/>
            <person name="Libourel C."/>
            <person name="Otte J."/>
            <person name="Skaloud P."/>
            <person name="Haon M."/>
            <person name="Grisel S."/>
            <person name="Petersen M."/>
            <person name="Berrin J.G."/>
            <person name="Delaux P.M."/>
            <person name="Dal Grande F."/>
            <person name="Keller J."/>
        </authorList>
    </citation>
    <scope>NUCLEOTIDE SEQUENCE [LARGE SCALE GENOMIC DNA]</scope>
    <source>
        <strain evidence="4 5">SAG 245.80</strain>
    </source>
</reference>
<dbReference type="InterPro" id="IPR010610">
    <property type="entry name" value="EryCIII-like_C"/>
</dbReference>
<dbReference type="NCBIfam" id="TIGR01444">
    <property type="entry name" value="fkbM_fam"/>
    <property type="match status" value="1"/>
</dbReference>
<dbReference type="AlphaFoldDB" id="A0AAW1RMG4"/>
<evidence type="ECO:0000259" key="2">
    <source>
        <dbReference type="Pfam" id="PF05050"/>
    </source>
</evidence>
<dbReference type="PANTHER" id="PTHR48050">
    <property type="entry name" value="STEROL 3-BETA-GLUCOSYLTRANSFERASE"/>
    <property type="match status" value="1"/>
</dbReference>
<dbReference type="InterPro" id="IPR029063">
    <property type="entry name" value="SAM-dependent_MTases_sf"/>
</dbReference>
<dbReference type="GO" id="GO:0016758">
    <property type="term" value="F:hexosyltransferase activity"/>
    <property type="evidence" value="ECO:0007669"/>
    <property type="project" value="UniProtKB-ARBA"/>
</dbReference>
<dbReference type="InterPro" id="IPR002213">
    <property type="entry name" value="UDP_glucos_trans"/>
</dbReference>
<dbReference type="Gene3D" id="3.40.50.2000">
    <property type="entry name" value="Glycogen Phosphorylase B"/>
    <property type="match status" value="2"/>
</dbReference>
<name>A0AAW1RMG4_9CHLO</name>
<evidence type="ECO:0000256" key="1">
    <source>
        <dbReference type="ARBA" id="ARBA00022679"/>
    </source>
</evidence>
<dbReference type="InterPro" id="IPR006342">
    <property type="entry name" value="FkbM_mtfrase"/>
</dbReference>
<proteinExistence type="predicted"/>
<sequence length="821" mass="85784">MARDASPAATVLFFALGTRGDVQPLAVLADSVKRQEPGWAVHLATHAAHQTWLAPLLQHHGVGLRAITEAVHLEECVRVCEEVFQIRVSTLDAVGQSSCTRLQAAQPPGNSPEGPPRLLVHNLFALEAHHIAQALAVPSLAASPCLVPYAAPAALPTRLARDHPALHAALHASPRGRVAWADVEHWLWPLFSARWSGWRQSRLGLPAAPVLLMPEVKLNKRGANCEAGGAAGLAARLPPAPRLLYGLSPLVRGPVCFDFGSMAALGLLGDEALVVAAACGALEALGMRGVLLTGGHEPLLQAAQVAAVCCEGPHCLTAVRNPVPANWLLPRCAALVSHGGAGTVAAALALGVPQVVCPLLFDQPFWAEKVAWLGLGAQLQLRSLGASSLERALRAALTAPVLARCRETAAALAAERGTAIATAAIREAIGGATAAREGLLRALKASRAPRARQESPSVAATTTECLAATLQLPNGAGTVLCAPQGRGEVLFMQSEIAEQKCYLAAGGLALREGGTVIDAGANIGLFSLWACKGGGGGVPGRVIAVEPLPPNLALLRRNLCDHGVVQQVEVVEAGLAAERGAADFLYYPAMPGNSTARSAEKWALQADEVDAEAWAGAQRFRCALTTASCLLHKLGIAEVDLLKVDVEGMELEALQGVGAAAWPRVRQVAVEVHEALSQDLLAATLEIPFSVPPYMALLARAVATLEGIALLADPDYQMVTQAYPFIVRKVLRDSGPGTSLLLRDIVLDAGGGLRPARLSALLNAALGRVASRADGFVDFDAEAVAFLLSPEASELRPLLVMELVTGLDLAARERARRLQSA</sequence>
<dbReference type="Pfam" id="PF06722">
    <property type="entry name" value="EryCIII-like_C"/>
    <property type="match status" value="1"/>
</dbReference>
<evidence type="ECO:0000259" key="3">
    <source>
        <dbReference type="Pfam" id="PF06722"/>
    </source>
</evidence>
<dbReference type="SUPFAM" id="SSF53756">
    <property type="entry name" value="UDP-Glycosyltransferase/glycogen phosphorylase"/>
    <property type="match status" value="1"/>
</dbReference>
<protein>
    <recommendedName>
        <fullName evidence="6">Methyltransferase FkbM domain-containing protein</fullName>
    </recommendedName>
</protein>
<evidence type="ECO:0008006" key="6">
    <source>
        <dbReference type="Google" id="ProtNLM"/>
    </source>
</evidence>
<evidence type="ECO:0000313" key="4">
    <source>
        <dbReference type="EMBL" id="KAK9835230.1"/>
    </source>
</evidence>
<dbReference type="SUPFAM" id="SSF53335">
    <property type="entry name" value="S-adenosyl-L-methionine-dependent methyltransferases"/>
    <property type="match status" value="1"/>
</dbReference>
<organism evidence="4 5">
    <name type="scientific">Elliptochloris bilobata</name>
    <dbReference type="NCBI Taxonomy" id="381761"/>
    <lineage>
        <taxon>Eukaryota</taxon>
        <taxon>Viridiplantae</taxon>
        <taxon>Chlorophyta</taxon>
        <taxon>core chlorophytes</taxon>
        <taxon>Trebouxiophyceae</taxon>
        <taxon>Trebouxiophyceae incertae sedis</taxon>
        <taxon>Elliptochloris clade</taxon>
        <taxon>Elliptochloris</taxon>
    </lineage>
</organism>
<keyword evidence="1" id="KW-0808">Transferase</keyword>
<dbReference type="Proteomes" id="UP001445335">
    <property type="component" value="Unassembled WGS sequence"/>
</dbReference>